<feature type="domain" description="RRM" evidence="4">
    <location>
        <begin position="168"/>
        <end position="243"/>
    </location>
</feature>
<dbReference type="SUPFAM" id="SSF54928">
    <property type="entry name" value="RNA-binding domain, RBD"/>
    <property type="match status" value="1"/>
</dbReference>
<dbReference type="Pfam" id="PF00076">
    <property type="entry name" value="RRM_1"/>
    <property type="match status" value="1"/>
</dbReference>
<evidence type="ECO:0000256" key="1">
    <source>
        <dbReference type="ARBA" id="ARBA00022884"/>
    </source>
</evidence>
<evidence type="ECO:0000256" key="3">
    <source>
        <dbReference type="SAM" id="MobiDB-lite"/>
    </source>
</evidence>
<accession>A0A8H7ZWW3</accession>
<organism evidence="5 6">
    <name type="scientific">Olpidium bornovanus</name>
    <dbReference type="NCBI Taxonomy" id="278681"/>
    <lineage>
        <taxon>Eukaryota</taxon>
        <taxon>Fungi</taxon>
        <taxon>Fungi incertae sedis</taxon>
        <taxon>Olpidiomycota</taxon>
        <taxon>Olpidiomycotina</taxon>
        <taxon>Olpidiomycetes</taxon>
        <taxon>Olpidiales</taxon>
        <taxon>Olpidiaceae</taxon>
        <taxon>Olpidium</taxon>
    </lineage>
</organism>
<dbReference type="Gene3D" id="3.30.70.330">
    <property type="match status" value="1"/>
</dbReference>
<evidence type="ECO:0000313" key="6">
    <source>
        <dbReference type="Proteomes" id="UP000673691"/>
    </source>
</evidence>
<evidence type="ECO:0000313" key="5">
    <source>
        <dbReference type="EMBL" id="KAG5460752.1"/>
    </source>
</evidence>
<dbReference type="GO" id="GO:0003723">
    <property type="term" value="F:RNA binding"/>
    <property type="evidence" value="ECO:0007669"/>
    <property type="project" value="UniProtKB-UniRule"/>
</dbReference>
<feature type="region of interest" description="Disordered" evidence="3">
    <location>
        <begin position="342"/>
        <end position="379"/>
    </location>
</feature>
<dbReference type="InterPro" id="IPR000504">
    <property type="entry name" value="RRM_dom"/>
</dbReference>
<feature type="compositionally biased region" description="Polar residues" evidence="3">
    <location>
        <begin position="18"/>
        <end position="29"/>
    </location>
</feature>
<dbReference type="PANTHER" id="PTHR48024:SF56">
    <property type="entry name" value="HETEROGENEOUS NUCLEAR RIBONUCLEOPROTEIN A0"/>
    <property type="match status" value="1"/>
</dbReference>
<comment type="caution">
    <text evidence="5">The sequence shown here is derived from an EMBL/GenBank/DDBJ whole genome shotgun (WGS) entry which is preliminary data.</text>
</comment>
<reference evidence="5 6" key="1">
    <citation type="journal article" name="Sci. Rep.">
        <title>Genome-scale phylogenetic analyses confirm Olpidium as the closest living zoosporic fungus to the non-flagellated, terrestrial fungi.</title>
        <authorList>
            <person name="Chang Y."/>
            <person name="Rochon D."/>
            <person name="Sekimoto S."/>
            <person name="Wang Y."/>
            <person name="Chovatia M."/>
            <person name="Sandor L."/>
            <person name="Salamov A."/>
            <person name="Grigoriev I.V."/>
            <person name="Stajich J.E."/>
            <person name="Spatafora J.W."/>
        </authorList>
    </citation>
    <scope>NUCLEOTIDE SEQUENCE [LARGE SCALE GENOMIC DNA]</scope>
    <source>
        <strain evidence="5">S191</strain>
    </source>
</reference>
<proteinExistence type="predicted"/>
<dbReference type="PROSITE" id="PS50102">
    <property type="entry name" value="RRM"/>
    <property type="match status" value="1"/>
</dbReference>
<dbReference type="EMBL" id="JAEFCI010004769">
    <property type="protein sequence ID" value="KAG5460752.1"/>
    <property type="molecule type" value="Genomic_DNA"/>
</dbReference>
<evidence type="ECO:0000256" key="2">
    <source>
        <dbReference type="PROSITE-ProRule" id="PRU00176"/>
    </source>
</evidence>
<name>A0A8H7ZWW3_9FUNG</name>
<dbReference type="Proteomes" id="UP000673691">
    <property type="component" value="Unassembled WGS sequence"/>
</dbReference>
<evidence type="ECO:0000259" key="4">
    <source>
        <dbReference type="PROSITE" id="PS50102"/>
    </source>
</evidence>
<dbReference type="AlphaFoldDB" id="A0A8H7ZWW3"/>
<feature type="compositionally biased region" description="Low complexity" evidence="3">
    <location>
        <begin position="30"/>
        <end position="42"/>
    </location>
</feature>
<dbReference type="SMART" id="SM00360">
    <property type="entry name" value="RRM"/>
    <property type="match status" value="1"/>
</dbReference>
<gene>
    <name evidence="5" type="ORF">BJ554DRAFT_7158</name>
</gene>
<feature type="region of interest" description="Disordered" evidence="3">
    <location>
        <begin position="1"/>
        <end position="42"/>
    </location>
</feature>
<dbReference type="InterPro" id="IPR012677">
    <property type="entry name" value="Nucleotide-bd_a/b_plait_sf"/>
</dbReference>
<dbReference type="OrthoDB" id="4207594at2759"/>
<feature type="region of interest" description="Disordered" evidence="3">
    <location>
        <begin position="130"/>
        <end position="154"/>
    </location>
</feature>
<feature type="compositionally biased region" description="Polar residues" evidence="3">
    <location>
        <begin position="342"/>
        <end position="352"/>
    </location>
</feature>
<keyword evidence="6" id="KW-1185">Reference proteome</keyword>
<dbReference type="PANTHER" id="PTHR48024">
    <property type="entry name" value="GEO13361P1-RELATED"/>
    <property type="match status" value="1"/>
</dbReference>
<dbReference type="InterPro" id="IPR050886">
    <property type="entry name" value="RNA-binding_reg"/>
</dbReference>
<dbReference type="InterPro" id="IPR035979">
    <property type="entry name" value="RBD_domain_sf"/>
</dbReference>
<protein>
    <recommendedName>
        <fullName evidence="4">RRM domain-containing protein</fullName>
    </recommendedName>
</protein>
<sequence>MPSSRPVPGGKVRDRMAANQSECRSTRPCSSLPAAMSSAASGSTGCWASPRPSCAAHDPGALDECCCGNYWRESIETQPVNPGKEIHKRKERPREARPALRSMLRPAPPGRIPRKKIALRRLYIGGERTSGAGAAHTLPAPASLPRTPPPSTAPWRAAPPVSAGFPALPASVTEQDLRSAFAETGQVQKTSVVRDLLHNKSRGFGFVLFADEEDAKVAFEKGRAGDILIGDGRARVKVEFAHWTRSKRRTGNGRIVRENSTFIVENNLAAREEAPRIDAAPEYQHPVQAYTAADEEADTCVPTPIENISFVHGNSTDSGVPSETAARAPTSVVAAVAAACRSHNSISGSKPRSASADPIPPKEECNTSTPHSPGRRASDFGLRDHAAYAQPRPAGGQFYHPVRKTWPRGPRNRGGWFNHPAKEGSPLGSLRGGQRWSDFYLDYVYSHAYYDGYYACMMEVYGGVPGYLDYSSRNHES</sequence>
<keyword evidence="1 2" id="KW-0694">RNA-binding</keyword>